<feature type="compositionally biased region" description="Basic and acidic residues" evidence="1">
    <location>
        <begin position="156"/>
        <end position="171"/>
    </location>
</feature>
<accession>A0A4Z2EIG4</accession>
<gene>
    <name evidence="2" type="ORF">EYF80_061206</name>
</gene>
<protein>
    <submittedName>
        <fullName evidence="2">Uncharacterized protein</fullName>
    </submittedName>
</protein>
<reference evidence="2 3" key="1">
    <citation type="submission" date="2019-03" db="EMBL/GenBank/DDBJ databases">
        <title>First draft genome of Liparis tanakae, snailfish: a comprehensive survey of snailfish specific genes.</title>
        <authorList>
            <person name="Kim W."/>
            <person name="Song I."/>
            <person name="Jeong J.-H."/>
            <person name="Kim D."/>
            <person name="Kim S."/>
            <person name="Ryu S."/>
            <person name="Song J.Y."/>
            <person name="Lee S.K."/>
        </authorList>
    </citation>
    <scope>NUCLEOTIDE SEQUENCE [LARGE SCALE GENOMIC DNA]</scope>
    <source>
        <tissue evidence="2">Muscle</tissue>
    </source>
</reference>
<proteinExistence type="predicted"/>
<evidence type="ECO:0000313" key="3">
    <source>
        <dbReference type="Proteomes" id="UP000314294"/>
    </source>
</evidence>
<organism evidence="2 3">
    <name type="scientific">Liparis tanakae</name>
    <name type="common">Tanaka's snailfish</name>
    <dbReference type="NCBI Taxonomy" id="230148"/>
    <lineage>
        <taxon>Eukaryota</taxon>
        <taxon>Metazoa</taxon>
        <taxon>Chordata</taxon>
        <taxon>Craniata</taxon>
        <taxon>Vertebrata</taxon>
        <taxon>Euteleostomi</taxon>
        <taxon>Actinopterygii</taxon>
        <taxon>Neopterygii</taxon>
        <taxon>Teleostei</taxon>
        <taxon>Neoteleostei</taxon>
        <taxon>Acanthomorphata</taxon>
        <taxon>Eupercaria</taxon>
        <taxon>Perciformes</taxon>
        <taxon>Cottioidei</taxon>
        <taxon>Cottales</taxon>
        <taxon>Liparidae</taxon>
        <taxon>Liparis</taxon>
    </lineage>
</organism>
<dbReference type="Proteomes" id="UP000314294">
    <property type="component" value="Unassembled WGS sequence"/>
</dbReference>
<comment type="caution">
    <text evidence="2">The sequence shown here is derived from an EMBL/GenBank/DDBJ whole genome shotgun (WGS) entry which is preliminary data.</text>
</comment>
<keyword evidence="3" id="KW-1185">Reference proteome</keyword>
<dbReference type="AlphaFoldDB" id="A0A4Z2EIG4"/>
<feature type="region of interest" description="Disordered" evidence="1">
    <location>
        <begin position="129"/>
        <end position="197"/>
    </location>
</feature>
<name>A0A4Z2EIG4_9TELE</name>
<evidence type="ECO:0000313" key="2">
    <source>
        <dbReference type="EMBL" id="TNN28646.1"/>
    </source>
</evidence>
<evidence type="ECO:0000256" key="1">
    <source>
        <dbReference type="SAM" id="MobiDB-lite"/>
    </source>
</evidence>
<sequence>MEGRMWMRVSWISLVIRWFPARYSSHMNWANLMSSSRPSTSLPCMLPTYLNSGSTGGGSGEVEGGHEELLTCFVDARVIAQLQHVEVAPLHAAPDAVDARDVGAFALHREQRSHHVLVAVMLEVRPAHREPHQPQQEGSDPGESPAALHGPSAQVEEERRRGGEEVWRGEEAPFLGKRGCFHGTALPNPCSPQSSIH</sequence>
<dbReference type="EMBL" id="SRLO01006637">
    <property type="protein sequence ID" value="TNN28646.1"/>
    <property type="molecule type" value="Genomic_DNA"/>
</dbReference>